<keyword evidence="3" id="KW-1185">Reference proteome</keyword>
<dbReference type="KEGG" id="pspc:Strain318_002624"/>
<reference evidence="1" key="1">
    <citation type="submission" date="2023-07" db="EMBL/GenBank/DDBJ databases">
        <authorList>
            <person name="Haufschild T."/>
            <person name="Kallscheuer N."/>
            <person name="Hammer J."/>
            <person name="Kohn T."/>
            <person name="Kabuu M."/>
            <person name="Jogler M."/>
            <person name="Wohfarth N."/>
            <person name="Heuer A."/>
            <person name="Rohde M."/>
            <person name="van Teeseling M.C.F."/>
            <person name="Jogler C."/>
        </authorList>
    </citation>
    <scope>NUCLEOTIDE SEQUENCE</scope>
    <source>
        <strain evidence="1">Strain 138</strain>
        <strain evidence="2">Strain 318</strain>
    </source>
</reference>
<dbReference type="AlphaFoldDB" id="A0AA49JWW9"/>
<dbReference type="GO" id="GO:0030246">
    <property type="term" value="F:carbohydrate binding"/>
    <property type="evidence" value="ECO:0007669"/>
    <property type="project" value="InterPro"/>
</dbReference>
<evidence type="ECO:0000313" key="1">
    <source>
        <dbReference type="EMBL" id="WKW13307.1"/>
    </source>
</evidence>
<evidence type="ECO:0000313" key="2">
    <source>
        <dbReference type="EMBL" id="WKW16214.1"/>
    </source>
</evidence>
<dbReference type="Proteomes" id="UP001229955">
    <property type="component" value="Chromosome"/>
</dbReference>
<dbReference type="InterPro" id="IPR014718">
    <property type="entry name" value="GH-type_carb-bd"/>
</dbReference>
<dbReference type="RefSeq" id="WP_367886167.1">
    <property type="nucleotide sequence ID" value="NZ_CP130612.1"/>
</dbReference>
<protein>
    <submittedName>
        <fullName evidence="1">Uncharacterized protein</fullName>
    </submittedName>
</protein>
<proteinExistence type="predicted"/>
<evidence type="ECO:0000313" key="3">
    <source>
        <dbReference type="Proteomes" id="UP001229955"/>
    </source>
</evidence>
<name>A0AA49JWW9_9BACT</name>
<accession>A0AA49Q8X3</accession>
<dbReference type="EMBL" id="CP130613">
    <property type="protein sequence ID" value="WKW16214.1"/>
    <property type="molecule type" value="Genomic_DNA"/>
</dbReference>
<sequence length="323" mass="35145">MATALAAAEPGFVALEGGDSRIEVVPTLGGRVRSLDLFDHEWLLPTTSATLPRLNQAPIASAGWDECAPSAGGGHVPEWVKGVGGRPLPVGGEARAQVPETTLSTDPDGHKLSCTWRGERMPWALTRTLLVRPDGAVEARYEAHTTGKDRLPFLWSAFLTFPLTKLTRLRLPDGGRFRVASVEGAKLRGDVMEGDGKWPRLVLDDKSRDLSMPWSIPRKAQLGAWLELGAGRSMIQIWEDDKRLTLSFDGAGVPYCGVFIDRSGLQHARKVRLQKIGSPTLCLAPALGAPDNYKDALGEWQSMTWLVPGEPRRWSVTIRGGTA</sequence>
<accession>A0AA49JWW9</accession>
<dbReference type="Gene3D" id="2.70.98.10">
    <property type="match status" value="1"/>
</dbReference>
<organism evidence="1">
    <name type="scientific">Pseudogemmatithrix spongiicola</name>
    <dbReference type="NCBI Taxonomy" id="3062599"/>
    <lineage>
        <taxon>Bacteria</taxon>
        <taxon>Pseudomonadati</taxon>
        <taxon>Gemmatimonadota</taxon>
        <taxon>Gemmatimonadia</taxon>
        <taxon>Gemmatimonadales</taxon>
        <taxon>Gemmatimonadaceae</taxon>
        <taxon>Pseudogemmatithrix</taxon>
    </lineage>
</organism>
<dbReference type="EMBL" id="CP130612">
    <property type="protein sequence ID" value="WKW13307.1"/>
    <property type="molecule type" value="Genomic_DNA"/>
</dbReference>
<gene>
    <name evidence="1" type="ORF">Strain138_002624</name>
    <name evidence="2" type="ORF">Strain318_002624</name>
</gene>